<dbReference type="PROSITE" id="PS00217">
    <property type="entry name" value="SUGAR_TRANSPORT_2"/>
    <property type="match status" value="1"/>
</dbReference>
<feature type="transmembrane region" description="Helical" evidence="6">
    <location>
        <begin position="295"/>
        <end position="313"/>
    </location>
</feature>
<dbReference type="CDD" id="cd17365">
    <property type="entry name" value="MFS_PcaK_like"/>
    <property type="match status" value="1"/>
</dbReference>
<dbReference type="InterPro" id="IPR036259">
    <property type="entry name" value="MFS_trans_sf"/>
</dbReference>
<dbReference type="KEGG" id="sfj:SAMEA4384070_4056"/>
<feature type="region of interest" description="Disordered" evidence="5">
    <location>
        <begin position="439"/>
        <end position="459"/>
    </location>
</feature>
<evidence type="ECO:0000256" key="5">
    <source>
        <dbReference type="SAM" id="MobiDB-lite"/>
    </source>
</evidence>
<organism evidence="8 9">
    <name type="scientific">Serratia ficaria</name>
    <dbReference type="NCBI Taxonomy" id="61651"/>
    <lineage>
        <taxon>Bacteria</taxon>
        <taxon>Pseudomonadati</taxon>
        <taxon>Pseudomonadota</taxon>
        <taxon>Gammaproteobacteria</taxon>
        <taxon>Enterobacterales</taxon>
        <taxon>Yersiniaceae</taxon>
        <taxon>Serratia</taxon>
    </lineage>
</organism>
<feature type="compositionally biased region" description="Basic residues" evidence="5">
    <location>
        <begin position="449"/>
        <end position="459"/>
    </location>
</feature>
<dbReference type="InterPro" id="IPR020846">
    <property type="entry name" value="MFS_dom"/>
</dbReference>
<dbReference type="EMBL" id="LT906479">
    <property type="protein sequence ID" value="SNW04879.1"/>
    <property type="molecule type" value="Genomic_DNA"/>
</dbReference>
<dbReference type="OrthoDB" id="7066727at2"/>
<dbReference type="PANTHER" id="PTHR23508">
    <property type="entry name" value="CARBOXYLIC ACID TRANSPORTER PROTEIN HOMOLOG"/>
    <property type="match status" value="1"/>
</dbReference>
<feature type="transmembrane region" description="Helical" evidence="6">
    <location>
        <begin position="320"/>
        <end position="341"/>
    </location>
</feature>
<dbReference type="STRING" id="1411141.GCA_001590885_02223"/>
<feature type="transmembrane region" description="Helical" evidence="6">
    <location>
        <begin position="389"/>
        <end position="407"/>
    </location>
</feature>
<sequence>MSQNPARISEIIDRAKISPYQILILSLCFLIVLLDGFDTAVIGYIAPALREEWDLQPAQLSPAFGAGLFGLLLGSLIFGPVADAIGRKRVLLASILIFGGGTLACAYTDSIASLTLLRLITGIGLGGAMPTCITLSSEYSPARRRMLMVTLSWSGFTAGLALGGILAGQIIPAFGWRGVLMAGGIVPLLLLPLLAWQMPESARFMTSHPKYADSLRRVVGRITGKSWAGVTIVDDERSERARSPISHLFTEGRALRTLLLWLAFFCSLFVFYLLTSWLPSILKDAGYDIAHASRIGAMVPLGGTLGAILMALLMDRVGPYKVLALSYLGAALVVGATGYLMGDVYTLAAAVFLIGFGVAGAQNGLNLVSTTLYPTAARVTGVSWAMANGRFGSIVGAMLGAWMISAAGSAEVFFIWLALPVLVGSAAIFLLYRLSRSRQAPDPGENNGPRRHQGRLGRQ</sequence>
<dbReference type="AlphaFoldDB" id="A0A240CAK0"/>
<reference evidence="8 9" key="1">
    <citation type="submission" date="2017-06" db="EMBL/GenBank/DDBJ databases">
        <authorList>
            <consortium name="Pathogen Informatics"/>
        </authorList>
    </citation>
    <scope>NUCLEOTIDE SEQUENCE [LARGE SCALE GENOMIC DNA]</scope>
    <source>
        <strain evidence="8 9">NCTC12148</strain>
    </source>
</reference>
<feature type="transmembrane region" description="Helical" evidence="6">
    <location>
        <begin position="258"/>
        <end position="275"/>
    </location>
</feature>
<evidence type="ECO:0000256" key="2">
    <source>
        <dbReference type="ARBA" id="ARBA00022692"/>
    </source>
</evidence>
<dbReference type="RefSeq" id="WP_095099142.1">
    <property type="nucleotide sequence ID" value="NZ_CAMIQD010000001.1"/>
</dbReference>
<dbReference type="Pfam" id="PF07690">
    <property type="entry name" value="MFS_1"/>
    <property type="match status" value="1"/>
</dbReference>
<feature type="transmembrane region" description="Helical" evidence="6">
    <location>
        <begin position="90"/>
        <end position="109"/>
    </location>
</feature>
<dbReference type="GeneID" id="75029178"/>
<evidence type="ECO:0000256" key="4">
    <source>
        <dbReference type="ARBA" id="ARBA00023136"/>
    </source>
</evidence>
<name>A0A240CAK0_SERFI</name>
<dbReference type="SUPFAM" id="SSF103473">
    <property type="entry name" value="MFS general substrate transporter"/>
    <property type="match status" value="1"/>
</dbReference>
<feature type="transmembrane region" description="Helical" evidence="6">
    <location>
        <begin position="58"/>
        <end position="78"/>
    </location>
</feature>
<evidence type="ECO:0000313" key="9">
    <source>
        <dbReference type="Proteomes" id="UP000215134"/>
    </source>
</evidence>
<feature type="transmembrane region" description="Helical" evidence="6">
    <location>
        <begin position="413"/>
        <end position="432"/>
    </location>
</feature>
<evidence type="ECO:0000259" key="7">
    <source>
        <dbReference type="PROSITE" id="PS50850"/>
    </source>
</evidence>
<feature type="transmembrane region" description="Helical" evidence="6">
    <location>
        <begin position="347"/>
        <end position="368"/>
    </location>
</feature>
<feature type="transmembrane region" description="Helical" evidence="6">
    <location>
        <begin position="147"/>
        <end position="168"/>
    </location>
</feature>
<evidence type="ECO:0000256" key="3">
    <source>
        <dbReference type="ARBA" id="ARBA00022989"/>
    </source>
</evidence>
<evidence type="ECO:0000256" key="6">
    <source>
        <dbReference type="SAM" id="Phobius"/>
    </source>
</evidence>
<keyword evidence="4 6" id="KW-0472">Membrane</keyword>
<feature type="transmembrane region" description="Helical" evidence="6">
    <location>
        <begin position="115"/>
        <end position="135"/>
    </location>
</feature>
<feature type="transmembrane region" description="Helical" evidence="6">
    <location>
        <begin position="174"/>
        <end position="196"/>
    </location>
</feature>
<dbReference type="Proteomes" id="UP000215134">
    <property type="component" value="Chromosome 1"/>
</dbReference>
<dbReference type="GO" id="GO:0046943">
    <property type="term" value="F:carboxylic acid transmembrane transporter activity"/>
    <property type="evidence" value="ECO:0007669"/>
    <property type="project" value="TreeGrafter"/>
</dbReference>
<feature type="domain" description="Major facilitator superfamily (MFS) profile" evidence="7">
    <location>
        <begin position="24"/>
        <end position="436"/>
    </location>
</feature>
<evidence type="ECO:0000313" key="8">
    <source>
        <dbReference type="EMBL" id="SNW04879.1"/>
    </source>
</evidence>
<comment type="subcellular location">
    <subcellularLocation>
        <location evidence="1">Endomembrane system</location>
        <topology evidence="1">Multi-pass membrane protein</topology>
    </subcellularLocation>
</comment>
<keyword evidence="3 6" id="KW-1133">Transmembrane helix</keyword>
<feature type="transmembrane region" description="Helical" evidence="6">
    <location>
        <begin position="20"/>
        <end position="46"/>
    </location>
</feature>
<dbReference type="InterPro" id="IPR005829">
    <property type="entry name" value="Sugar_transporter_CS"/>
</dbReference>
<evidence type="ECO:0000256" key="1">
    <source>
        <dbReference type="ARBA" id="ARBA00004127"/>
    </source>
</evidence>
<dbReference type="InterPro" id="IPR011701">
    <property type="entry name" value="MFS"/>
</dbReference>
<keyword evidence="2 6" id="KW-0812">Transmembrane</keyword>
<accession>A0A240CAK0</accession>
<dbReference type="GO" id="GO:0005886">
    <property type="term" value="C:plasma membrane"/>
    <property type="evidence" value="ECO:0007669"/>
    <property type="project" value="UniProtKB-SubCell"/>
</dbReference>
<keyword evidence="9" id="KW-1185">Reference proteome</keyword>
<protein>
    <submittedName>
        <fullName evidence="8">4-hydroxybenzoate transporter PcaK</fullName>
    </submittedName>
</protein>
<gene>
    <name evidence="8" type="primary">pcaK_6</name>
    <name evidence="8" type="ORF">SAMEA4384070_04056</name>
</gene>
<proteinExistence type="predicted"/>
<dbReference type="PANTHER" id="PTHR23508:SF10">
    <property type="entry name" value="CARBOXYLIC ACID TRANSPORTER PROTEIN HOMOLOG"/>
    <property type="match status" value="1"/>
</dbReference>
<dbReference type="Gene3D" id="1.20.1250.20">
    <property type="entry name" value="MFS general substrate transporter like domains"/>
    <property type="match status" value="1"/>
</dbReference>
<dbReference type="PROSITE" id="PS50850">
    <property type="entry name" value="MFS"/>
    <property type="match status" value="1"/>
</dbReference>